<protein>
    <submittedName>
        <fullName evidence="1">Uncharacterized protein</fullName>
    </submittedName>
</protein>
<organism evidence="1">
    <name type="scientific">Dunaliella tertiolecta</name>
    <name type="common">Green alga</name>
    <dbReference type="NCBI Taxonomy" id="3047"/>
    <lineage>
        <taxon>Eukaryota</taxon>
        <taxon>Viridiplantae</taxon>
        <taxon>Chlorophyta</taxon>
        <taxon>core chlorophytes</taxon>
        <taxon>Chlorophyceae</taxon>
        <taxon>CS clade</taxon>
        <taxon>Chlamydomonadales</taxon>
        <taxon>Dunaliellaceae</taxon>
        <taxon>Dunaliella</taxon>
    </lineage>
</organism>
<dbReference type="AlphaFoldDB" id="A0A7S3R5Q6"/>
<name>A0A7S3R5Q6_DUNTE</name>
<reference evidence="1" key="1">
    <citation type="submission" date="2021-01" db="EMBL/GenBank/DDBJ databases">
        <authorList>
            <person name="Corre E."/>
            <person name="Pelletier E."/>
            <person name="Niang G."/>
            <person name="Scheremetjew M."/>
            <person name="Finn R."/>
            <person name="Kale V."/>
            <person name="Holt S."/>
            <person name="Cochrane G."/>
            <person name="Meng A."/>
            <person name="Brown T."/>
            <person name="Cohen L."/>
        </authorList>
    </citation>
    <scope>NUCLEOTIDE SEQUENCE</scope>
    <source>
        <strain evidence="1">CCMP1320</strain>
    </source>
</reference>
<sequence length="212" mass="22302">MATRVPVPSQALLDAQSKAYAAQHPGRNYARDMLNAHREAGLLRACAGSQEDAEAFRRGAGEGRPRCWLAACLTPIKDMEVLVAVEAPTGAQVGQANVAAAGEGLTCPAFVRGLHSALRAIIDTFGMNSFNVGILRLPTKSNAPHSLEDLPHSMLLARVVSRGHSSKVASDYGCLEVLGGASIGNTDPFRVIDAVDQQLGHYSIPLAAVVPI</sequence>
<dbReference type="EMBL" id="HBIP01029695">
    <property type="protein sequence ID" value="CAE0502880.1"/>
    <property type="molecule type" value="Transcribed_RNA"/>
</dbReference>
<proteinExistence type="predicted"/>
<gene>
    <name evidence="1" type="ORF">DTER00134_LOCUS17953</name>
</gene>
<evidence type="ECO:0000313" key="1">
    <source>
        <dbReference type="EMBL" id="CAE0502880.1"/>
    </source>
</evidence>
<accession>A0A7S3R5Q6</accession>